<dbReference type="EMBL" id="BARU01041213">
    <property type="protein sequence ID" value="GAH86057.1"/>
    <property type="molecule type" value="Genomic_DNA"/>
</dbReference>
<evidence type="ECO:0000313" key="1">
    <source>
        <dbReference type="EMBL" id="GAH86057.1"/>
    </source>
</evidence>
<feature type="non-terminal residue" evidence="1">
    <location>
        <position position="1"/>
    </location>
</feature>
<organism evidence="1">
    <name type="scientific">marine sediment metagenome</name>
    <dbReference type="NCBI Taxonomy" id="412755"/>
    <lineage>
        <taxon>unclassified sequences</taxon>
        <taxon>metagenomes</taxon>
        <taxon>ecological metagenomes</taxon>
    </lineage>
</organism>
<dbReference type="AlphaFoldDB" id="X1IWH2"/>
<name>X1IWH2_9ZZZZ</name>
<sequence length="129" mass="14580">GMGRPGQVLGGLVERVMAANGNRPVGFDVEGSPFAKLRDGKSYYFAFQPKVVFADLNQGYVFVKPVSEFRMCRWAVGFINQSNYEKARKMASFRGWIKPGECKTPKELDARFKTIFEPQLPQRLPGNKK</sequence>
<reference evidence="1" key="1">
    <citation type="journal article" date="2014" name="Front. Microbiol.">
        <title>High frequency of phylogenetically diverse reductive dehalogenase-homologous genes in deep subseafloor sedimentary metagenomes.</title>
        <authorList>
            <person name="Kawai M."/>
            <person name="Futagami T."/>
            <person name="Toyoda A."/>
            <person name="Takaki Y."/>
            <person name="Nishi S."/>
            <person name="Hori S."/>
            <person name="Arai W."/>
            <person name="Tsubouchi T."/>
            <person name="Morono Y."/>
            <person name="Uchiyama I."/>
            <person name="Ito T."/>
            <person name="Fujiyama A."/>
            <person name="Inagaki F."/>
            <person name="Takami H."/>
        </authorList>
    </citation>
    <scope>NUCLEOTIDE SEQUENCE</scope>
    <source>
        <strain evidence="1">Expedition CK06-06</strain>
    </source>
</reference>
<proteinExistence type="predicted"/>
<accession>X1IWH2</accession>
<gene>
    <name evidence="1" type="ORF">S03H2_63582</name>
</gene>
<protein>
    <submittedName>
        <fullName evidence="1">Uncharacterized protein</fullName>
    </submittedName>
</protein>
<comment type="caution">
    <text evidence="1">The sequence shown here is derived from an EMBL/GenBank/DDBJ whole genome shotgun (WGS) entry which is preliminary data.</text>
</comment>